<gene>
    <name evidence="1" type="ORF">RRG08_042328</name>
</gene>
<dbReference type="Proteomes" id="UP001283361">
    <property type="component" value="Unassembled WGS sequence"/>
</dbReference>
<organism evidence="1 2">
    <name type="scientific">Elysia crispata</name>
    <name type="common">lettuce slug</name>
    <dbReference type="NCBI Taxonomy" id="231223"/>
    <lineage>
        <taxon>Eukaryota</taxon>
        <taxon>Metazoa</taxon>
        <taxon>Spiralia</taxon>
        <taxon>Lophotrochozoa</taxon>
        <taxon>Mollusca</taxon>
        <taxon>Gastropoda</taxon>
        <taxon>Heterobranchia</taxon>
        <taxon>Euthyneura</taxon>
        <taxon>Panpulmonata</taxon>
        <taxon>Sacoglossa</taxon>
        <taxon>Placobranchoidea</taxon>
        <taxon>Plakobranchidae</taxon>
        <taxon>Elysia</taxon>
    </lineage>
</organism>
<proteinExistence type="predicted"/>
<keyword evidence="2" id="KW-1185">Reference proteome</keyword>
<accession>A0AAE0ZKE5</accession>
<dbReference type="InterPro" id="IPR016187">
    <property type="entry name" value="CTDL_fold"/>
</dbReference>
<protein>
    <recommendedName>
        <fullName evidence="3">C-type lectin domain-containing protein</fullName>
    </recommendedName>
</protein>
<comment type="caution">
    <text evidence="1">The sequence shown here is derived from an EMBL/GenBank/DDBJ whole genome shotgun (WGS) entry which is preliminary data.</text>
</comment>
<dbReference type="InterPro" id="IPR016186">
    <property type="entry name" value="C-type_lectin-like/link_sf"/>
</dbReference>
<dbReference type="EMBL" id="JAWDGP010003776">
    <property type="protein sequence ID" value="KAK3771084.1"/>
    <property type="molecule type" value="Genomic_DNA"/>
</dbReference>
<dbReference type="AlphaFoldDB" id="A0AAE0ZKE5"/>
<dbReference type="Gene3D" id="3.10.100.10">
    <property type="entry name" value="Mannose-Binding Protein A, subunit A"/>
    <property type="match status" value="1"/>
</dbReference>
<sequence length="332" mass="37832">MTDWGSQIKMMGIKDENTKLSTILRMTTYLWSGQATHQVTIECKLLGMHFYLMLLILAAGVNICSCKLPQTTSSPASTLNNTEVQCRSGWKRRDNFCFKVFDGITERRTYHGAKQFCERRDAELLSEVDVDTYHYTERTFWVYETINASCQCYKSSANSFKVIDCKKKRTVVCKAAKKRKNRDVPEDVTRHPTGDEYANAQVIRDAWSGSERESWEQGDDSDMILREVQLSSNNAVYESLCADETEIFVPADHSALKGKSDDLLDKRSLLSKFGEAAMEGTEYANLEFNTTKSLTLLEENVKQELEMGVECYSEDLPSRRLTLVYSFLSGIC</sequence>
<dbReference type="SUPFAM" id="SSF56436">
    <property type="entry name" value="C-type lectin-like"/>
    <property type="match status" value="1"/>
</dbReference>
<evidence type="ECO:0000313" key="2">
    <source>
        <dbReference type="Proteomes" id="UP001283361"/>
    </source>
</evidence>
<evidence type="ECO:0000313" key="1">
    <source>
        <dbReference type="EMBL" id="KAK3771084.1"/>
    </source>
</evidence>
<reference evidence="1" key="1">
    <citation type="journal article" date="2023" name="G3 (Bethesda)">
        <title>A reference genome for the long-term kleptoplast-retaining sea slug Elysia crispata morphotype clarki.</title>
        <authorList>
            <person name="Eastman K.E."/>
            <person name="Pendleton A.L."/>
            <person name="Shaikh M.A."/>
            <person name="Suttiyut T."/>
            <person name="Ogas R."/>
            <person name="Tomko P."/>
            <person name="Gavelis G."/>
            <person name="Widhalm J.R."/>
            <person name="Wisecaver J.H."/>
        </authorList>
    </citation>
    <scope>NUCLEOTIDE SEQUENCE</scope>
    <source>
        <strain evidence="1">ECLA1</strain>
    </source>
</reference>
<name>A0AAE0ZKE5_9GAST</name>
<evidence type="ECO:0008006" key="3">
    <source>
        <dbReference type="Google" id="ProtNLM"/>
    </source>
</evidence>